<feature type="domain" description="Periplasmic binding protein" evidence="5">
    <location>
        <begin position="66"/>
        <end position="318"/>
    </location>
</feature>
<dbReference type="InterPro" id="IPR028082">
    <property type="entry name" value="Peripla_BP_I"/>
</dbReference>
<dbReference type="HOGENOM" id="CLU_796227_0_0_11"/>
<dbReference type="Gene3D" id="3.40.50.2300">
    <property type="match status" value="2"/>
</dbReference>
<feature type="signal peptide" evidence="4">
    <location>
        <begin position="1"/>
        <end position="24"/>
    </location>
</feature>
<dbReference type="PANTHER" id="PTHR46847">
    <property type="entry name" value="D-ALLOSE-BINDING PERIPLASMIC PROTEIN-RELATED"/>
    <property type="match status" value="1"/>
</dbReference>
<proteinExistence type="inferred from homology"/>
<protein>
    <submittedName>
        <fullName evidence="6">ABC-type sugar transport system periplasmic component-like protein</fullName>
    </submittedName>
</protein>
<evidence type="ECO:0000256" key="2">
    <source>
        <dbReference type="ARBA" id="ARBA00007639"/>
    </source>
</evidence>
<keyword evidence="6" id="KW-0762">Sugar transport</keyword>
<evidence type="ECO:0000256" key="4">
    <source>
        <dbReference type="SAM" id="SignalP"/>
    </source>
</evidence>
<dbReference type="Proteomes" id="UP000008229">
    <property type="component" value="Chromosome"/>
</dbReference>
<dbReference type="KEGG" id="cwo:Cwoe_2737"/>
<gene>
    <name evidence="6" type="ordered locus">Cwoe_2737</name>
</gene>
<dbReference type="GO" id="GO:0030313">
    <property type="term" value="C:cell envelope"/>
    <property type="evidence" value="ECO:0007669"/>
    <property type="project" value="UniProtKB-SubCell"/>
</dbReference>
<evidence type="ECO:0000313" key="7">
    <source>
        <dbReference type="Proteomes" id="UP000008229"/>
    </source>
</evidence>
<keyword evidence="7" id="KW-1185">Reference proteome</keyword>
<dbReference type="EMBL" id="CP001854">
    <property type="protein sequence ID" value="ADB51156.1"/>
    <property type="molecule type" value="Genomic_DNA"/>
</dbReference>
<dbReference type="Pfam" id="PF13407">
    <property type="entry name" value="Peripla_BP_4"/>
    <property type="match status" value="1"/>
</dbReference>
<evidence type="ECO:0000256" key="3">
    <source>
        <dbReference type="ARBA" id="ARBA00022729"/>
    </source>
</evidence>
<dbReference type="eggNOG" id="COG1879">
    <property type="taxonomic scope" value="Bacteria"/>
</dbReference>
<dbReference type="InterPro" id="IPR025997">
    <property type="entry name" value="SBP_2_dom"/>
</dbReference>
<evidence type="ECO:0000313" key="6">
    <source>
        <dbReference type="EMBL" id="ADB51156.1"/>
    </source>
</evidence>
<comment type="subcellular location">
    <subcellularLocation>
        <location evidence="1">Cell envelope</location>
    </subcellularLocation>
</comment>
<feature type="chain" id="PRO_5038476959" evidence="4">
    <location>
        <begin position="25"/>
        <end position="348"/>
    </location>
</feature>
<dbReference type="STRING" id="469383.Cwoe_2737"/>
<reference evidence="6 7" key="1">
    <citation type="journal article" date="2010" name="Stand. Genomic Sci.">
        <title>Complete genome sequence of Conexibacter woesei type strain (ID131577).</title>
        <authorList>
            <person name="Pukall R."/>
            <person name="Lapidus A."/>
            <person name="Glavina Del Rio T."/>
            <person name="Copeland A."/>
            <person name="Tice H."/>
            <person name="Cheng J.-F."/>
            <person name="Lucas S."/>
            <person name="Chen F."/>
            <person name="Nolan M."/>
            <person name="Bruce D."/>
            <person name="Goodwin L."/>
            <person name="Pitluck S."/>
            <person name="Mavromatis K."/>
            <person name="Ivanova N."/>
            <person name="Ovchinnikova G."/>
            <person name="Pati A."/>
            <person name="Chen A."/>
            <person name="Palaniappan K."/>
            <person name="Land M."/>
            <person name="Hauser L."/>
            <person name="Chang Y.-J."/>
            <person name="Jeffries C.D."/>
            <person name="Chain P."/>
            <person name="Meincke L."/>
            <person name="Sims D."/>
            <person name="Brettin T."/>
            <person name="Detter J.C."/>
            <person name="Rohde M."/>
            <person name="Goeker M."/>
            <person name="Bristow J."/>
            <person name="Eisen J.A."/>
            <person name="Markowitz V."/>
            <person name="Kyrpides N.C."/>
            <person name="Klenk H.-P."/>
            <person name="Hugenholtz P."/>
        </authorList>
    </citation>
    <scope>NUCLEOTIDE SEQUENCE [LARGE SCALE GENOMIC DNA]</scope>
    <source>
        <strain evidence="7">DSM 14684 / CIP 108061 / JCM 11494 / NBRC 100937 / ID131577</strain>
    </source>
</reference>
<dbReference type="AlphaFoldDB" id="D3F9U4"/>
<keyword evidence="3 4" id="KW-0732">Signal</keyword>
<dbReference type="PANTHER" id="PTHR46847:SF1">
    <property type="entry name" value="D-ALLOSE-BINDING PERIPLASMIC PROTEIN-RELATED"/>
    <property type="match status" value="1"/>
</dbReference>
<keyword evidence="6" id="KW-0813">Transport</keyword>
<dbReference type="GO" id="GO:0030246">
    <property type="term" value="F:carbohydrate binding"/>
    <property type="evidence" value="ECO:0007669"/>
    <property type="project" value="UniProtKB-ARBA"/>
</dbReference>
<dbReference type="SUPFAM" id="SSF53822">
    <property type="entry name" value="Periplasmic binding protein-like I"/>
    <property type="match status" value="1"/>
</dbReference>
<comment type="similarity">
    <text evidence="2">Belongs to the bacterial solute-binding protein 2 family.</text>
</comment>
<reference evidence="7" key="2">
    <citation type="submission" date="2010-01" db="EMBL/GenBank/DDBJ databases">
        <title>The complete genome of Conexibacter woesei DSM 14684.</title>
        <authorList>
            <consortium name="US DOE Joint Genome Institute (JGI-PGF)"/>
            <person name="Lucas S."/>
            <person name="Copeland A."/>
            <person name="Lapidus A."/>
            <person name="Glavina del Rio T."/>
            <person name="Dalin E."/>
            <person name="Tice H."/>
            <person name="Bruce D."/>
            <person name="Goodwin L."/>
            <person name="Pitluck S."/>
            <person name="Kyrpides N."/>
            <person name="Mavromatis K."/>
            <person name="Ivanova N."/>
            <person name="Mikhailova N."/>
            <person name="Chertkov O."/>
            <person name="Brettin T."/>
            <person name="Detter J.C."/>
            <person name="Han C."/>
            <person name="Larimer F."/>
            <person name="Land M."/>
            <person name="Hauser L."/>
            <person name="Markowitz V."/>
            <person name="Cheng J.-F."/>
            <person name="Hugenholtz P."/>
            <person name="Woyke T."/>
            <person name="Wu D."/>
            <person name="Pukall R."/>
            <person name="Steenblock K."/>
            <person name="Schneider S."/>
            <person name="Klenk H.-P."/>
            <person name="Eisen J.A."/>
        </authorList>
    </citation>
    <scope>NUCLEOTIDE SEQUENCE [LARGE SCALE GENOMIC DNA]</scope>
    <source>
        <strain evidence="7">DSM 14684 / CIP 108061 / JCM 11494 / NBRC 100937 / ID131577</strain>
    </source>
</reference>
<organism evidence="6 7">
    <name type="scientific">Conexibacter woesei (strain DSM 14684 / CCUG 47730 / CIP 108061 / JCM 11494 / NBRC 100937 / ID131577)</name>
    <dbReference type="NCBI Taxonomy" id="469383"/>
    <lineage>
        <taxon>Bacteria</taxon>
        <taxon>Bacillati</taxon>
        <taxon>Actinomycetota</taxon>
        <taxon>Thermoleophilia</taxon>
        <taxon>Solirubrobacterales</taxon>
        <taxon>Conexibacteraceae</taxon>
        <taxon>Conexibacter</taxon>
    </lineage>
</organism>
<evidence type="ECO:0000256" key="1">
    <source>
        <dbReference type="ARBA" id="ARBA00004196"/>
    </source>
</evidence>
<dbReference type="PROSITE" id="PS51257">
    <property type="entry name" value="PROKAR_LIPOPROTEIN"/>
    <property type="match status" value="1"/>
</dbReference>
<dbReference type="OrthoDB" id="1957427at2"/>
<sequence precursor="true">MARTSFIPRAGLAAGLCALTALFAAGCGDSSDSSSADTSAQAAATSTTGGDAGAKECSVEGKKIQYVGPLKSNPVLQVMAAGFTEKSDELGFDGEVMLTEDADPQRVLALGQQALAQGSDGMVLQAFDPSLYPLIKQATDQGVPVVVTHSPVPDGESLGLRQTIRPDPERYGAEAAAAIGEEIGGRGVVAVTQGSLNPTENLAAESFTRAMEEQYPDVTVLKSQVEGFEPAAAIARASSILQGDKEIVAAFSTTGGGVKTWSSAADESGRRLVVVGMDYTRPNLDLVRSGRAFAVVAQPIFEEHALAVEALRDVICGEDVEAEVLPESPIVTRANADEYYAILDKAGT</sequence>
<dbReference type="RefSeq" id="WP_012934207.1">
    <property type="nucleotide sequence ID" value="NC_013739.1"/>
</dbReference>
<evidence type="ECO:0000259" key="5">
    <source>
        <dbReference type="Pfam" id="PF13407"/>
    </source>
</evidence>
<accession>D3F9U4</accession>
<name>D3F9U4_CONWI</name>